<feature type="transmembrane region" description="Helical" evidence="1">
    <location>
        <begin position="545"/>
        <end position="566"/>
    </location>
</feature>
<dbReference type="EMBL" id="CAXAMN010013036">
    <property type="protein sequence ID" value="CAK9039746.1"/>
    <property type="molecule type" value="Genomic_DNA"/>
</dbReference>
<organism evidence="2 3">
    <name type="scientific">Durusdinium trenchii</name>
    <dbReference type="NCBI Taxonomy" id="1381693"/>
    <lineage>
        <taxon>Eukaryota</taxon>
        <taxon>Sar</taxon>
        <taxon>Alveolata</taxon>
        <taxon>Dinophyceae</taxon>
        <taxon>Suessiales</taxon>
        <taxon>Symbiodiniaceae</taxon>
        <taxon>Durusdinium</taxon>
    </lineage>
</organism>
<accession>A0ABP0LKN5</accession>
<comment type="caution">
    <text evidence="2">The sequence shown here is derived from an EMBL/GenBank/DDBJ whole genome shotgun (WGS) entry which is preliminary data.</text>
</comment>
<sequence>MSSPPSLTAKPMETLDTQAELVQRHGLCRAATSWQVIWNLLQGSGDGAALRIVRKVDVFICHSWSCPAWRKMLAPCVQGSRATGRSRDLEPKPSFATISTSIGLPAGHVHWATRWALLTASLGMSQLFWHARSLNEVAQNGLKTLLWRGVTLPLFIWLLIYFCGFGLQSKSLWFDGICVDQSNLPLMTKTMQAIPAFASEATNMLVVWHESLFSKLWCVYEIAVRAKTCSFDSIHVVPVWLPIFVLMSIVVNVFPAFGLSLGFAYPSLSTDPATRFVSLFLYLGSFDIRSYFYGASFAIPITYFCMLKIESHKTMLDQMASFDLRKATCSLETDRLMIRRQVVELFDEALEYPLSVSFEAEESSVSDTEVNSDVAALISPEDLHSFRHVTSYPTEEQIIDEFNAYVRGPLRESVVRSLGREDQIPLKLCVCAFWPSSAGGLAWALGCEGHSNCQDAASNLKFDSVALYLITQAIIAVVIWTLCSLLTLPLVLRANRLVLNMVTGPRLQFAAGLFCTTLILLLWWNLFASFLSATILVGASEVSPLWLSGALAGFVFQCWMLWYFFLRSQEDHTSSRHLARGW</sequence>
<feature type="transmembrane region" description="Helical" evidence="1">
    <location>
        <begin position="243"/>
        <end position="268"/>
    </location>
</feature>
<feature type="transmembrane region" description="Helical" evidence="1">
    <location>
        <begin position="145"/>
        <end position="167"/>
    </location>
</feature>
<dbReference type="Proteomes" id="UP001642484">
    <property type="component" value="Unassembled WGS sequence"/>
</dbReference>
<keyword evidence="1" id="KW-0472">Membrane</keyword>
<name>A0ABP0LKN5_9DINO</name>
<feature type="transmembrane region" description="Helical" evidence="1">
    <location>
        <begin position="465"/>
        <end position="492"/>
    </location>
</feature>
<reference evidence="2 3" key="1">
    <citation type="submission" date="2024-02" db="EMBL/GenBank/DDBJ databases">
        <authorList>
            <person name="Chen Y."/>
            <person name="Shah S."/>
            <person name="Dougan E. K."/>
            <person name="Thang M."/>
            <person name="Chan C."/>
        </authorList>
    </citation>
    <scope>NUCLEOTIDE SEQUENCE [LARGE SCALE GENOMIC DNA]</scope>
</reference>
<evidence type="ECO:0000313" key="2">
    <source>
        <dbReference type="EMBL" id="CAK9039746.1"/>
    </source>
</evidence>
<gene>
    <name evidence="2" type="ORF">CCMP2556_LOCUS21503</name>
</gene>
<evidence type="ECO:0000313" key="3">
    <source>
        <dbReference type="Proteomes" id="UP001642484"/>
    </source>
</evidence>
<feature type="transmembrane region" description="Helical" evidence="1">
    <location>
        <begin position="426"/>
        <end position="445"/>
    </location>
</feature>
<evidence type="ECO:0000256" key="1">
    <source>
        <dbReference type="SAM" id="Phobius"/>
    </source>
</evidence>
<feature type="transmembrane region" description="Helical" evidence="1">
    <location>
        <begin position="288"/>
        <end position="309"/>
    </location>
</feature>
<protein>
    <submittedName>
        <fullName evidence="2">Uncharacterized protein</fullName>
    </submittedName>
</protein>
<keyword evidence="1" id="KW-1133">Transmembrane helix</keyword>
<proteinExistence type="predicted"/>
<keyword evidence="3" id="KW-1185">Reference proteome</keyword>
<feature type="transmembrane region" description="Helical" evidence="1">
    <location>
        <begin position="513"/>
        <end position="539"/>
    </location>
</feature>
<keyword evidence="1" id="KW-0812">Transmembrane</keyword>